<name>A0A0C3NGL4_PISTI</name>
<dbReference type="Proteomes" id="UP000054217">
    <property type="component" value="Unassembled WGS sequence"/>
</dbReference>
<organism evidence="2 3">
    <name type="scientific">Pisolithus tinctorius Marx 270</name>
    <dbReference type="NCBI Taxonomy" id="870435"/>
    <lineage>
        <taxon>Eukaryota</taxon>
        <taxon>Fungi</taxon>
        <taxon>Dikarya</taxon>
        <taxon>Basidiomycota</taxon>
        <taxon>Agaricomycotina</taxon>
        <taxon>Agaricomycetes</taxon>
        <taxon>Agaricomycetidae</taxon>
        <taxon>Boletales</taxon>
        <taxon>Sclerodermatineae</taxon>
        <taxon>Pisolithaceae</taxon>
        <taxon>Pisolithus</taxon>
    </lineage>
</organism>
<dbReference type="OrthoDB" id="10022113at2759"/>
<proteinExistence type="predicted"/>
<dbReference type="STRING" id="870435.A0A0C3NGL4"/>
<dbReference type="AlphaFoldDB" id="A0A0C3NGL4"/>
<evidence type="ECO:0000313" key="3">
    <source>
        <dbReference type="Proteomes" id="UP000054217"/>
    </source>
</evidence>
<reference evidence="3" key="2">
    <citation type="submission" date="2015-01" db="EMBL/GenBank/DDBJ databases">
        <title>Evolutionary Origins and Diversification of the Mycorrhizal Mutualists.</title>
        <authorList>
            <consortium name="DOE Joint Genome Institute"/>
            <consortium name="Mycorrhizal Genomics Consortium"/>
            <person name="Kohler A."/>
            <person name="Kuo A."/>
            <person name="Nagy L.G."/>
            <person name="Floudas D."/>
            <person name="Copeland A."/>
            <person name="Barry K.W."/>
            <person name="Cichocki N."/>
            <person name="Veneault-Fourrey C."/>
            <person name="LaButti K."/>
            <person name="Lindquist E.A."/>
            <person name="Lipzen A."/>
            <person name="Lundell T."/>
            <person name="Morin E."/>
            <person name="Murat C."/>
            <person name="Riley R."/>
            <person name="Ohm R."/>
            <person name="Sun H."/>
            <person name="Tunlid A."/>
            <person name="Henrissat B."/>
            <person name="Grigoriev I.V."/>
            <person name="Hibbett D.S."/>
            <person name="Martin F."/>
        </authorList>
    </citation>
    <scope>NUCLEOTIDE SEQUENCE [LARGE SCALE GENOMIC DNA]</scope>
    <source>
        <strain evidence="3">Marx 270</strain>
    </source>
</reference>
<reference evidence="2 3" key="1">
    <citation type="submission" date="2014-04" db="EMBL/GenBank/DDBJ databases">
        <authorList>
            <consortium name="DOE Joint Genome Institute"/>
            <person name="Kuo A."/>
            <person name="Kohler A."/>
            <person name="Costa M.D."/>
            <person name="Nagy L.G."/>
            <person name="Floudas D."/>
            <person name="Copeland A."/>
            <person name="Barry K.W."/>
            <person name="Cichocki N."/>
            <person name="Veneault-Fourrey C."/>
            <person name="LaButti K."/>
            <person name="Lindquist E.A."/>
            <person name="Lipzen A."/>
            <person name="Lundell T."/>
            <person name="Morin E."/>
            <person name="Murat C."/>
            <person name="Sun H."/>
            <person name="Tunlid A."/>
            <person name="Henrissat B."/>
            <person name="Grigoriev I.V."/>
            <person name="Hibbett D.S."/>
            <person name="Martin F."/>
            <person name="Nordberg H.P."/>
            <person name="Cantor M.N."/>
            <person name="Hua S.X."/>
        </authorList>
    </citation>
    <scope>NUCLEOTIDE SEQUENCE [LARGE SCALE GENOMIC DNA]</scope>
    <source>
        <strain evidence="2 3">Marx 270</strain>
    </source>
</reference>
<accession>A0A0C3NGL4</accession>
<gene>
    <name evidence="2" type="ORF">M404DRAFT_1004118</name>
</gene>
<keyword evidence="3" id="KW-1185">Reference proteome</keyword>
<evidence type="ECO:0000256" key="1">
    <source>
        <dbReference type="SAM" id="MobiDB-lite"/>
    </source>
</evidence>
<protein>
    <submittedName>
        <fullName evidence="2">Uncharacterized protein</fullName>
    </submittedName>
</protein>
<sequence length="97" mass="10657">MRNVGRRAIIKMMGREYVVAKMGSRTQRAYSSWSFQLWSTVSKTQTAPEPTLPIRLEGTYLDVFPDPIFTAASGGSHPPKLLASEPCAKGLPGCDQN</sequence>
<dbReference type="EMBL" id="KN831998">
    <property type="protein sequence ID" value="KIO00195.1"/>
    <property type="molecule type" value="Genomic_DNA"/>
</dbReference>
<evidence type="ECO:0000313" key="2">
    <source>
        <dbReference type="EMBL" id="KIO00195.1"/>
    </source>
</evidence>
<feature type="region of interest" description="Disordered" evidence="1">
    <location>
        <begin position="74"/>
        <end position="97"/>
    </location>
</feature>
<dbReference type="InParanoid" id="A0A0C3NGL4"/>
<dbReference type="HOGENOM" id="CLU_2347580_0_0_1"/>